<dbReference type="InterPro" id="IPR011009">
    <property type="entry name" value="Kinase-like_dom_sf"/>
</dbReference>
<gene>
    <name evidence="4" type="ORF">CPELLU_LOCUS256</name>
</gene>
<dbReference type="SUPFAM" id="SSF56112">
    <property type="entry name" value="Protein kinase-like (PK-like)"/>
    <property type="match status" value="1"/>
</dbReference>
<feature type="domain" description="Protein kinase" evidence="3">
    <location>
        <begin position="26"/>
        <end position="169"/>
    </location>
</feature>
<evidence type="ECO:0000256" key="2">
    <source>
        <dbReference type="SAM" id="MobiDB-lite"/>
    </source>
</evidence>
<keyword evidence="1" id="KW-0067">ATP-binding</keyword>
<dbReference type="PROSITE" id="PS00107">
    <property type="entry name" value="PROTEIN_KINASE_ATP"/>
    <property type="match status" value="1"/>
</dbReference>
<reference evidence="4" key="1">
    <citation type="submission" date="2021-06" db="EMBL/GenBank/DDBJ databases">
        <authorList>
            <person name="Kallberg Y."/>
            <person name="Tangrot J."/>
            <person name="Rosling A."/>
        </authorList>
    </citation>
    <scope>NUCLEOTIDE SEQUENCE</scope>
    <source>
        <strain evidence="4">FL966</strain>
    </source>
</reference>
<evidence type="ECO:0000313" key="4">
    <source>
        <dbReference type="EMBL" id="CAG8453236.1"/>
    </source>
</evidence>
<dbReference type="Gene3D" id="3.30.200.20">
    <property type="entry name" value="Phosphorylase Kinase, domain 1"/>
    <property type="match status" value="1"/>
</dbReference>
<dbReference type="Proteomes" id="UP000789759">
    <property type="component" value="Unassembled WGS sequence"/>
</dbReference>
<feature type="compositionally biased region" description="Polar residues" evidence="2">
    <location>
        <begin position="87"/>
        <end position="105"/>
    </location>
</feature>
<proteinExistence type="predicted"/>
<dbReference type="GO" id="GO:0005524">
    <property type="term" value="F:ATP binding"/>
    <property type="evidence" value="ECO:0007669"/>
    <property type="project" value="UniProtKB-UniRule"/>
</dbReference>
<name>A0A9N8VKB0_9GLOM</name>
<evidence type="ECO:0000313" key="5">
    <source>
        <dbReference type="Proteomes" id="UP000789759"/>
    </source>
</evidence>
<dbReference type="AlphaFoldDB" id="A0A9N8VKB0"/>
<dbReference type="EMBL" id="CAJVQA010000059">
    <property type="protein sequence ID" value="CAG8453236.1"/>
    <property type="molecule type" value="Genomic_DNA"/>
</dbReference>
<accession>A0A9N8VKB0</accession>
<dbReference type="InterPro" id="IPR017441">
    <property type="entry name" value="Protein_kinase_ATP_BS"/>
</dbReference>
<evidence type="ECO:0000259" key="3">
    <source>
        <dbReference type="PROSITE" id="PS50011"/>
    </source>
</evidence>
<dbReference type="GO" id="GO:0004672">
    <property type="term" value="F:protein kinase activity"/>
    <property type="evidence" value="ECO:0007669"/>
    <property type="project" value="InterPro"/>
</dbReference>
<evidence type="ECO:0000256" key="1">
    <source>
        <dbReference type="PROSITE-ProRule" id="PRU10141"/>
    </source>
</evidence>
<keyword evidence="5" id="KW-1185">Reference proteome</keyword>
<dbReference type="InterPro" id="IPR000719">
    <property type="entry name" value="Prot_kinase_dom"/>
</dbReference>
<organism evidence="4 5">
    <name type="scientific">Cetraspora pellucida</name>
    <dbReference type="NCBI Taxonomy" id="1433469"/>
    <lineage>
        <taxon>Eukaryota</taxon>
        <taxon>Fungi</taxon>
        <taxon>Fungi incertae sedis</taxon>
        <taxon>Mucoromycota</taxon>
        <taxon>Glomeromycotina</taxon>
        <taxon>Glomeromycetes</taxon>
        <taxon>Diversisporales</taxon>
        <taxon>Gigasporaceae</taxon>
        <taxon>Cetraspora</taxon>
    </lineage>
</organism>
<dbReference type="OrthoDB" id="10611550at2759"/>
<feature type="region of interest" description="Disordered" evidence="2">
    <location>
        <begin position="82"/>
        <end position="107"/>
    </location>
</feature>
<comment type="caution">
    <text evidence="4">The sequence shown here is derived from an EMBL/GenBank/DDBJ whole genome shotgun (WGS) entry which is preliminary data.</text>
</comment>
<sequence length="169" mass="19311">MATSLTDSLQEIIKQNKLYVFDYNEFTDFKKIGVGGFGEVQKAYWTTRGYTVALKSLRVDIILDEKDENDIKEFIREVQQLEDEVNNNDTPQLSSGSSSRNTEPGSNEVKFIPEIVKPLTESFKPQDDIPFASNIIKIEHFTLISSWINQTKSYKSKYTTHGSVSDENQ</sequence>
<protein>
    <submittedName>
        <fullName evidence="4">5579_t:CDS:1</fullName>
    </submittedName>
</protein>
<feature type="binding site" evidence="1">
    <location>
        <position position="55"/>
    </location>
    <ligand>
        <name>ATP</name>
        <dbReference type="ChEBI" id="CHEBI:30616"/>
    </ligand>
</feature>
<dbReference type="PROSITE" id="PS50011">
    <property type="entry name" value="PROTEIN_KINASE_DOM"/>
    <property type="match status" value="1"/>
</dbReference>
<keyword evidence="1" id="KW-0547">Nucleotide-binding</keyword>